<protein>
    <submittedName>
        <fullName evidence="1">Putative tangerin</fullName>
    </submittedName>
</protein>
<feature type="non-terminal residue" evidence="1">
    <location>
        <position position="1"/>
    </location>
</feature>
<sequence>IGNVTTSRLSGPSVRRRILATRQVDLSEFAANIPTQTSLKVVMRLASKKLLSASLLLTLHSVIMREGEATDEDMISVASLMSLSRAGSFSVGGGLTINDFGGGAFSPQTPRLAVARGCLRQGLGNRLPPDSATNFHADLTELTAKLQQLERLPHEDETNEANELPTKGTAELNTANDCPGHTAFGSIGSFTGDVMSRSAFNSTLSLPHTSDLNAKQE</sequence>
<evidence type="ECO:0000313" key="1">
    <source>
        <dbReference type="EMBL" id="KAA0190621.1"/>
    </source>
</evidence>
<name>A0A8E0RRE0_9TREM</name>
<keyword evidence="2" id="KW-1185">Reference proteome</keyword>
<dbReference type="AlphaFoldDB" id="A0A8E0RRE0"/>
<evidence type="ECO:0000313" key="2">
    <source>
        <dbReference type="Proteomes" id="UP000728185"/>
    </source>
</evidence>
<accession>A0A8E0RRE0</accession>
<comment type="caution">
    <text evidence="1">The sequence shown here is derived from an EMBL/GenBank/DDBJ whole genome shotgun (WGS) entry which is preliminary data.</text>
</comment>
<organism evidence="1 2">
    <name type="scientific">Fasciolopsis buskii</name>
    <dbReference type="NCBI Taxonomy" id="27845"/>
    <lineage>
        <taxon>Eukaryota</taxon>
        <taxon>Metazoa</taxon>
        <taxon>Spiralia</taxon>
        <taxon>Lophotrochozoa</taxon>
        <taxon>Platyhelminthes</taxon>
        <taxon>Trematoda</taxon>
        <taxon>Digenea</taxon>
        <taxon>Plagiorchiida</taxon>
        <taxon>Echinostomata</taxon>
        <taxon>Echinostomatoidea</taxon>
        <taxon>Fasciolidae</taxon>
        <taxon>Fasciolopsis</taxon>
    </lineage>
</organism>
<dbReference type="OrthoDB" id="5972258at2759"/>
<reference evidence="1" key="1">
    <citation type="submission" date="2019-05" db="EMBL/GenBank/DDBJ databases">
        <title>Annotation for the trematode Fasciolopsis buski.</title>
        <authorList>
            <person name="Choi Y.-J."/>
        </authorList>
    </citation>
    <scope>NUCLEOTIDE SEQUENCE</scope>
    <source>
        <strain evidence="1">HT</strain>
        <tissue evidence="1">Whole worm</tissue>
    </source>
</reference>
<proteinExistence type="predicted"/>
<dbReference type="Proteomes" id="UP000728185">
    <property type="component" value="Unassembled WGS sequence"/>
</dbReference>
<gene>
    <name evidence="1" type="ORF">FBUS_11533</name>
</gene>
<dbReference type="EMBL" id="LUCM01006875">
    <property type="protein sequence ID" value="KAA0190621.1"/>
    <property type="molecule type" value="Genomic_DNA"/>
</dbReference>